<protein>
    <submittedName>
        <fullName evidence="1">Uncharacterized protein</fullName>
    </submittedName>
</protein>
<proteinExistence type="predicted"/>
<keyword evidence="2" id="KW-1185">Reference proteome</keyword>
<dbReference type="Proteomes" id="UP001207468">
    <property type="component" value="Unassembled WGS sequence"/>
</dbReference>
<comment type="caution">
    <text evidence="1">The sequence shown here is derived from an EMBL/GenBank/DDBJ whole genome shotgun (WGS) entry which is preliminary data.</text>
</comment>
<sequence>MGLSLVLQAKVGLGQNSGLCLTFLRCCVDFGEIITTLSVTPIINPILSRVRASTGLQERVMALRAEAADISVKNATHSPGLRKFASVYKQSLSLQRKTTFGLDSLLESASSWIVVTDGLFGAPPGGFSLGLLRNLADAWGKGRVSIRMALADLSDDEAERSRYRSLSLHSTRRQSFRKRLMTRLVYFTRSSITISL</sequence>
<organism evidence="1 2">
    <name type="scientific">Russula earlei</name>
    <dbReference type="NCBI Taxonomy" id="71964"/>
    <lineage>
        <taxon>Eukaryota</taxon>
        <taxon>Fungi</taxon>
        <taxon>Dikarya</taxon>
        <taxon>Basidiomycota</taxon>
        <taxon>Agaricomycotina</taxon>
        <taxon>Agaricomycetes</taxon>
        <taxon>Russulales</taxon>
        <taxon>Russulaceae</taxon>
        <taxon>Russula</taxon>
    </lineage>
</organism>
<reference evidence="1" key="1">
    <citation type="submission" date="2021-03" db="EMBL/GenBank/DDBJ databases">
        <title>Evolutionary priming and transition to the ectomycorrhizal habit in an iconic lineage of mushroom-forming fungi: is preadaptation a requirement?</title>
        <authorList>
            <consortium name="DOE Joint Genome Institute"/>
            <person name="Looney B.P."/>
            <person name="Miyauchi S."/>
            <person name="Morin E."/>
            <person name="Drula E."/>
            <person name="Courty P.E."/>
            <person name="Chicoki N."/>
            <person name="Fauchery L."/>
            <person name="Kohler A."/>
            <person name="Kuo A."/>
            <person name="LaButti K."/>
            <person name="Pangilinan J."/>
            <person name="Lipzen A."/>
            <person name="Riley R."/>
            <person name="Andreopoulos W."/>
            <person name="He G."/>
            <person name="Johnson J."/>
            <person name="Barry K.W."/>
            <person name="Grigoriev I.V."/>
            <person name="Nagy L."/>
            <person name="Hibbett D."/>
            <person name="Henrissat B."/>
            <person name="Matheny P.B."/>
            <person name="Labbe J."/>
            <person name="Martin A.F."/>
        </authorList>
    </citation>
    <scope>NUCLEOTIDE SEQUENCE</scope>
    <source>
        <strain evidence="1">BPL698</strain>
    </source>
</reference>
<gene>
    <name evidence="1" type="ORF">F5148DRAFT_1223017</name>
</gene>
<name>A0ACC0U143_9AGAM</name>
<accession>A0ACC0U143</accession>
<dbReference type="EMBL" id="JAGFNK010000225">
    <property type="protein sequence ID" value="KAI9457137.1"/>
    <property type="molecule type" value="Genomic_DNA"/>
</dbReference>
<evidence type="ECO:0000313" key="1">
    <source>
        <dbReference type="EMBL" id="KAI9457137.1"/>
    </source>
</evidence>
<evidence type="ECO:0000313" key="2">
    <source>
        <dbReference type="Proteomes" id="UP001207468"/>
    </source>
</evidence>